<feature type="transmembrane region" description="Helical" evidence="2">
    <location>
        <begin position="67"/>
        <end position="87"/>
    </location>
</feature>
<keyword evidence="2" id="KW-1133">Transmembrane helix</keyword>
<feature type="region of interest" description="Disordered" evidence="1">
    <location>
        <begin position="373"/>
        <end position="392"/>
    </location>
</feature>
<feature type="transmembrane region" description="Helical" evidence="2">
    <location>
        <begin position="126"/>
        <end position="143"/>
    </location>
</feature>
<accession>A0A3M7PLC1</accession>
<evidence type="ECO:0000313" key="4">
    <source>
        <dbReference type="Proteomes" id="UP000276133"/>
    </source>
</evidence>
<dbReference type="Proteomes" id="UP000276133">
    <property type="component" value="Unassembled WGS sequence"/>
</dbReference>
<reference evidence="3 4" key="1">
    <citation type="journal article" date="2018" name="Sci. Rep.">
        <title>Genomic signatures of local adaptation to the degree of environmental predictability in rotifers.</title>
        <authorList>
            <person name="Franch-Gras L."/>
            <person name="Hahn C."/>
            <person name="Garcia-Roger E.M."/>
            <person name="Carmona M.J."/>
            <person name="Serra M."/>
            <person name="Gomez A."/>
        </authorList>
    </citation>
    <scope>NUCLEOTIDE SEQUENCE [LARGE SCALE GENOMIC DNA]</scope>
    <source>
        <strain evidence="3">HYR1</strain>
    </source>
</reference>
<feature type="transmembrane region" description="Helical" evidence="2">
    <location>
        <begin position="12"/>
        <end position="31"/>
    </location>
</feature>
<sequence length="419" mass="48976">MKYTSTHRVFRALLARILCLVHIAFSIYFLYSVKKDFLYLLPIIGAILLIFETGIIVVIFQGKEPTRWFSTAFFIYVATIVPCYWLLELENIRKALTGTGVRDYMITRDQLMGDIVSNIKVVWSKVELQIFFALIIFIRWLIPKSSLTHYGLSELLFKYFAISCDMLDFLSILQDVTLIKIEYLVYWTLATWSWSTVQFFIFVPNYEDTEKNEFFAYITSSFLSTFFLDLPYLTVRIAAIFAFGSHNYNSYFFASKNILMILLQVFRIRATFLEREIRQNREARSLKDKPGFDKETKNLFDPNELARRNYLLKQQKMRNASYGVIEPKASYESLDNLGNTNRLPRNIEAVNYAKRTPLDRQRSPQKRDAIVIPDEAFNQRPPPIPAARQQGLNSIDETNKSLYSPRLDLSQTAHKNTQL</sequence>
<dbReference type="InterPro" id="IPR019169">
    <property type="entry name" value="Transmembrane_26"/>
</dbReference>
<feature type="transmembrane region" description="Helical" evidence="2">
    <location>
        <begin position="215"/>
        <end position="244"/>
    </location>
</feature>
<organism evidence="3 4">
    <name type="scientific">Brachionus plicatilis</name>
    <name type="common">Marine rotifer</name>
    <name type="synonym">Brachionus muelleri</name>
    <dbReference type="NCBI Taxonomy" id="10195"/>
    <lineage>
        <taxon>Eukaryota</taxon>
        <taxon>Metazoa</taxon>
        <taxon>Spiralia</taxon>
        <taxon>Gnathifera</taxon>
        <taxon>Rotifera</taxon>
        <taxon>Eurotatoria</taxon>
        <taxon>Monogononta</taxon>
        <taxon>Pseudotrocha</taxon>
        <taxon>Ploima</taxon>
        <taxon>Brachionidae</taxon>
        <taxon>Brachionus</taxon>
    </lineage>
</organism>
<dbReference type="PANTHER" id="PTHR22168:SF3">
    <property type="entry name" value="TRANSMEMBRANE PROTEIN 26"/>
    <property type="match status" value="1"/>
</dbReference>
<keyword evidence="4" id="KW-1185">Reference proteome</keyword>
<dbReference type="PANTHER" id="PTHR22168">
    <property type="entry name" value="TMEM26 PROTEIN"/>
    <property type="match status" value="1"/>
</dbReference>
<evidence type="ECO:0000256" key="2">
    <source>
        <dbReference type="SAM" id="Phobius"/>
    </source>
</evidence>
<dbReference type="OrthoDB" id="10042902at2759"/>
<comment type="caution">
    <text evidence="3">The sequence shown here is derived from an EMBL/GenBank/DDBJ whole genome shotgun (WGS) entry which is preliminary data.</text>
</comment>
<keyword evidence="2" id="KW-0472">Membrane</keyword>
<gene>
    <name evidence="3" type="ORF">BpHYR1_021916</name>
</gene>
<proteinExistence type="predicted"/>
<feature type="transmembrane region" description="Helical" evidence="2">
    <location>
        <begin position="184"/>
        <end position="203"/>
    </location>
</feature>
<protein>
    <submittedName>
        <fullName evidence="3">Transmembrane 26</fullName>
    </submittedName>
</protein>
<dbReference type="EMBL" id="REGN01009996">
    <property type="protein sequence ID" value="RMZ99916.1"/>
    <property type="molecule type" value="Genomic_DNA"/>
</dbReference>
<name>A0A3M7PLC1_BRAPC</name>
<dbReference type="AlphaFoldDB" id="A0A3M7PLC1"/>
<dbReference type="Pfam" id="PF09772">
    <property type="entry name" value="Tmem26"/>
    <property type="match status" value="1"/>
</dbReference>
<feature type="transmembrane region" description="Helical" evidence="2">
    <location>
        <begin position="37"/>
        <end position="60"/>
    </location>
</feature>
<keyword evidence="2 3" id="KW-0812">Transmembrane</keyword>
<evidence type="ECO:0000313" key="3">
    <source>
        <dbReference type="EMBL" id="RMZ99916.1"/>
    </source>
</evidence>
<evidence type="ECO:0000256" key="1">
    <source>
        <dbReference type="SAM" id="MobiDB-lite"/>
    </source>
</evidence>